<proteinExistence type="predicted"/>
<organism evidence="1 2">
    <name type="scientific">Pristionchus mayeri</name>
    <dbReference type="NCBI Taxonomy" id="1317129"/>
    <lineage>
        <taxon>Eukaryota</taxon>
        <taxon>Metazoa</taxon>
        <taxon>Ecdysozoa</taxon>
        <taxon>Nematoda</taxon>
        <taxon>Chromadorea</taxon>
        <taxon>Rhabditida</taxon>
        <taxon>Rhabditina</taxon>
        <taxon>Diplogasteromorpha</taxon>
        <taxon>Diplogasteroidea</taxon>
        <taxon>Neodiplogasteridae</taxon>
        <taxon>Pristionchus</taxon>
    </lineage>
</organism>
<sequence>TKTPCPKGSGKIGRRRTNNPDAFDFGKVGGVLKEVIEKLPIEDYDIKTCCLEFCNRNTKCKACLAIENVCFLSDDYILTPNVDIDLKYVFIKTEKASQRKDSTNTNDEVCIAITENEKYMALFTHDHDHFPPA</sequence>
<evidence type="ECO:0000313" key="1">
    <source>
        <dbReference type="EMBL" id="GMR48727.1"/>
    </source>
</evidence>
<gene>
    <name evidence="1" type="ORF">PMAYCL1PPCAC_18922</name>
</gene>
<dbReference type="Proteomes" id="UP001328107">
    <property type="component" value="Unassembled WGS sequence"/>
</dbReference>
<evidence type="ECO:0000313" key="2">
    <source>
        <dbReference type="Proteomes" id="UP001328107"/>
    </source>
</evidence>
<comment type="caution">
    <text evidence="1">The sequence shown here is derived from an EMBL/GenBank/DDBJ whole genome shotgun (WGS) entry which is preliminary data.</text>
</comment>
<reference evidence="2" key="1">
    <citation type="submission" date="2022-10" db="EMBL/GenBank/DDBJ databases">
        <title>Genome assembly of Pristionchus species.</title>
        <authorList>
            <person name="Yoshida K."/>
            <person name="Sommer R.J."/>
        </authorList>
    </citation>
    <scope>NUCLEOTIDE SEQUENCE [LARGE SCALE GENOMIC DNA]</scope>
    <source>
        <strain evidence="2">RS5460</strain>
    </source>
</reference>
<name>A0AAN5CQR8_9BILA</name>
<feature type="non-terminal residue" evidence="1">
    <location>
        <position position="133"/>
    </location>
</feature>
<dbReference type="EMBL" id="BTRK01000004">
    <property type="protein sequence ID" value="GMR48727.1"/>
    <property type="molecule type" value="Genomic_DNA"/>
</dbReference>
<accession>A0AAN5CQR8</accession>
<protein>
    <submittedName>
        <fullName evidence="1">Uncharacterized protein</fullName>
    </submittedName>
</protein>
<dbReference type="AlphaFoldDB" id="A0AAN5CQR8"/>
<keyword evidence="2" id="KW-1185">Reference proteome</keyword>
<feature type="non-terminal residue" evidence="1">
    <location>
        <position position="1"/>
    </location>
</feature>